<dbReference type="InterPro" id="IPR003439">
    <property type="entry name" value="ABC_transporter-like_ATP-bd"/>
</dbReference>
<evidence type="ECO:0000259" key="1">
    <source>
        <dbReference type="Pfam" id="PF00005"/>
    </source>
</evidence>
<dbReference type="InterPro" id="IPR027417">
    <property type="entry name" value="P-loop_NTPase"/>
</dbReference>
<dbReference type="AlphaFoldDB" id="A0A7C0U653"/>
<dbReference type="GO" id="GO:0055052">
    <property type="term" value="C:ATP-binding cassette (ABC) transporter complex, substrate-binding subunit-containing"/>
    <property type="evidence" value="ECO:0007669"/>
    <property type="project" value="TreeGrafter"/>
</dbReference>
<dbReference type="Gene3D" id="3.40.50.300">
    <property type="entry name" value="P-loop containing nucleotide triphosphate hydrolases"/>
    <property type="match status" value="1"/>
</dbReference>
<proteinExistence type="predicted"/>
<dbReference type="GO" id="GO:0016887">
    <property type="term" value="F:ATP hydrolysis activity"/>
    <property type="evidence" value="ECO:0007669"/>
    <property type="project" value="InterPro"/>
</dbReference>
<sequence>MASIRLERLTKKFGKVIAVNGLSLEVQDGEFISLLGPSGCGKTTTLLMIAGIYRPTEGNVYFDDVLVNDVAPKDRYVGLVFQSYALYPHMKVYENIAFPLRLAKVPKKEIDRRV</sequence>
<reference evidence="2" key="1">
    <citation type="journal article" date="2020" name="mSystems">
        <title>Genome- and Community-Level Interaction Insights into Carbon Utilization and Element Cycling Functions of Hydrothermarchaeota in Hydrothermal Sediment.</title>
        <authorList>
            <person name="Zhou Z."/>
            <person name="Liu Y."/>
            <person name="Xu W."/>
            <person name="Pan J."/>
            <person name="Luo Z.H."/>
            <person name="Li M."/>
        </authorList>
    </citation>
    <scope>NUCLEOTIDE SEQUENCE [LARGE SCALE GENOMIC DNA]</scope>
    <source>
        <strain evidence="2">HyVt-115</strain>
    </source>
</reference>
<dbReference type="PANTHER" id="PTHR43875">
    <property type="entry name" value="MALTODEXTRIN IMPORT ATP-BINDING PROTEIN MSMX"/>
    <property type="match status" value="1"/>
</dbReference>
<evidence type="ECO:0000313" key="2">
    <source>
        <dbReference type="EMBL" id="HDD53048.1"/>
    </source>
</evidence>
<protein>
    <submittedName>
        <fullName evidence="2">ABC transporter ATP-binding protein</fullName>
    </submittedName>
</protein>
<dbReference type="GO" id="GO:0005524">
    <property type="term" value="F:ATP binding"/>
    <property type="evidence" value="ECO:0007669"/>
    <property type="project" value="UniProtKB-KW"/>
</dbReference>
<feature type="domain" description="ABC transporter" evidence="1">
    <location>
        <begin position="20"/>
        <end position="105"/>
    </location>
</feature>
<dbReference type="Proteomes" id="UP000885690">
    <property type="component" value="Unassembled WGS sequence"/>
</dbReference>
<dbReference type="SUPFAM" id="SSF52540">
    <property type="entry name" value="P-loop containing nucleoside triphosphate hydrolases"/>
    <property type="match status" value="1"/>
</dbReference>
<comment type="caution">
    <text evidence="2">The sequence shown here is derived from an EMBL/GenBank/DDBJ whole genome shotgun (WGS) entry which is preliminary data.</text>
</comment>
<dbReference type="EMBL" id="DQWS01000120">
    <property type="protein sequence ID" value="HDD53048.1"/>
    <property type="molecule type" value="Genomic_DNA"/>
</dbReference>
<dbReference type="Pfam" id="PF00005">
    <property type="entry name" value="ABC_tran"/>
    <property type="match status" value="1"/>
</dbReference>
<keyword evidence="2" id="KW-0067">ATP-binding</keyword>
<gene>
    <name evidence="2" type="ORF">ENF32_03140</name>
</gene>
<dbReference type="InterPro" id="IPR047641">
    <property type="entry name" value="ABC_transpr_MalK/UgpC-like"/>
</dbReference>
<accession>A0A7C0U653</accession>
<organism evidence="2">
    <name type="scientific">Thermosulfidibacter takaii</name>
    <dbReference type="NCBI Taxonomy" id="412593"/>
    <lineage>
        <taxon>Bacteria</taxon>
        <taxon>Pseudomonadati</taxon>
        <taxon>Thermosulfidibacterota</taxon>
        <taxon>Thermosulfidibacteria</taxon>
        <taxon>Thermosulfidibacterales</taxon>
        <taxon>Thermosulfidibacteraceae</taxon>
    </lineage>
</organism>
<dbReference type="PANTHER" id="PTHR43875:SF1">
    <property type="entry name" value="OSMOPROTECTIVE COMPOUNDS UPTAKE ATP-BINDING PROTEIN GGTA"/>
    <property type="match status" value="1"/>
</dbReference>
<feature type="non-terminal residue" evidence="2">
    <location>
        <position position="114"/>
    </location>
</feature>
<name>A0A7C0U653_9BACT</name>
<keyword evidence="2" id="KW-0547">Nucleotide-binding</keyword>